<dbReference type="Proteomes" id="UP001596142">
    <property type="component" value="Unassembled WGS sequence"/>
</dbReference>
<organism evidence="2 3">
    <name type="scientific">Thalassorhabdus alkalitolerans</name>
    <dbReference type="NCBI Taxonomy" id="2282697"/>
    <lineage>
        <taxon>Bacteria</taxon>
        <taxon>Bacillati</taxon>
        <taxon>Bacillota</taxon>
        <taxon>Bacilli</taxon>
        <taxon>Bacillales</taxon>
        <taxon>Bacillaceae</taxon>
        <taxon>Thalassorhabdus</taxon>
    </lineage>
</organism>
<evidence type="ECO:0000256" key="1">
    <source>
        <dbReference type="SAM" id="Coils"/>
    </source>
</evidence>
<sequence length="140" mass="16890">MRIIKKAQIKQILTPQRKQYLLSELNRQVERYEREIEQLRFQMQKQLKAVQDSRRIKTKERFEKEIHKRLEKIRAADFQKSQLEQIPLETEMPDGTVDTLCLVEEGDDWENIMQEDEIIIKNGKVHEIRKGRSEDDNELV</sequence>
<evidence type="ECO:0000313" key="3">
    <source>
        <dbReference type="Proteomes" id="UP001596142"/>
    </source>
</evidence>
<comment type="caution">
    <text evidence="2">The sequence shown here is derived from an EMBL/GenBank/DDBJ whole genome shotgun (WGS) entry which is preliminary data.</text>
</comment>
<keyword evidence="1" id="KW-0175">Coiled coil</keyword>
<gene>
    <name evidence="2" type="ORF">ACFPU1_05220</name>
</gene>
<name>A0ABW0YLA9_9BACI</name>
<accession>A0ABW0YLA9</accession>
<protein>
    <submittedName>
        <fullName evidence="2">YlqD family protein</fullName>
    </submittedName>
</protein>
<reference evidence="3" key="1">
    <citation type="journal article" date="2019" name="Int. J. Syst. Evol. Microbiol.">
        <title>The Global Catalogue of Microorganisms (GCM) 10K type strain sequencing project: providing services to taxonomists for standard genome sequencing and annotation.</title>
        <authorList>
            <consortium name="The Broad Institute Genomics Platform"/>
            <consortium name="The Broad Institute Genome Sequencing Center for Infectious Disease"/>
            <person name="Wu L."/>
            <person name="Ma J."/>
        </authorList>
    </citation>
    <scope>NUCLEOTIDE SEQUENCE [LARGE SCALE GENOMIC DNA]</scope>
    <source>
        <strain evidence="3">CECT 7184</strain>
    </source>
</reference>
<keyword evidence="3" id="KW-1185">Reference proteome</keyword>
<dbReference type="RefSeq" id="WP_385939238.1">
    <property type="nucleotide sequence ID" value="NZ_JBHSOZ010000003.1"/>
</dbReference>
<dbReference type="EMBL" id="JBHSOZ010000003">
    <property type="protein sequence ID" value="MFC5712172.1"/>
    <property type="molecule type" value="Genomic_DNA"/>
</dbReference>
<feature type="coiled-coil region" evidence="1">
    <location>
        <begin position="22"/>
        <end position="49"/>
    </location>
</feature>
<dbReference type="Gene3D" id="6.10.140.1110">
    <property type="match status" value="1"/>
</dbReference>
<proteinExistence type="predicted"/>
<dbReference type="Pfam" id="PF11068">
    <property type="entry name" value="YlqD"/>
    <property type="match status" value="1"/>
</dbReference>
<evidence type="ECO:0000313" key="2">
    <source>
        <dbReference type="EMBL" id="MFC5712172.1"/>
    </source>
</evidence>
<dbReference type="InterPro" id="IPR021297">
    <property type="entry name" value="YlqD"/>
</dbReference>